<feature type="domain" description="GntR C-terminal" evidence="4">
    <location>
        <begin position="4"/>
        <end position="110"/>
    </location>
</feature>
<dbReference type="InterPro" id="IPR008920">
    <property type="entry name" value="TF_FadR/GntR_C"/>
</dbReference>
<keyword evidence="6" id="KW-1185">Reference proteome</keyword>
<evidence type="ECO:0000259" key="4">
    <source>
        <dbReference type="SMART" id="SM00895"/>
    </source>
</evidence>
<name>A0A6H0SHT7_9MICC</name>
<dbReference type="PANTHER" id="PTHR43537">
    <property type="entry name" value="TRANSCRIPTIONAL REGULATOR, GNTR FAMILY"/>
    <property type="match status" value="1"/>
</dbReference>
<dbReference type="SUPFAM" id="SSF48008">
    <property type="entry name" value="GntR ligand-binding domain-like"/>
    <property type="match status" value="1"/>
</dbReference>
<dbReference type="InterPro" id="IPR011711">
    <property type="entry name" value="GntR_C"/>
</dbReference>
<gene>
    <name evidence="5" type="ORF">D3791_06845</name>
</gene>
<organism evidence="5 6">
    <name type="scientific">Glutamicibacter mishrai</name>
    <dbReference type="NCBI Taxonomy" id="1775880"/>
    <lineage>
        <taxon>Bacteria</taxon>
        <taxon>Bacillati</taxon>
        <taxon>Actinomycetota</taxon>
        <taxon>Actinomycetes</taxon>
        <taxon>Micrococcales</taxon>
        <taxon>Micrococcaceae</taxon>
        <taxon>Glutamicibacter</taxon>
    </lineage>
</organism>
<dbReference type="EMBL" id="CP032549">
    <property type="protein sequence ID" value="QIV86874.1"/>
    <property type="molecule type" value="Genomic_DNA"/>
</dbReference>
<dbReference type="AlphaFoldDB" id="A0A6H0SHT7"/>
<proteinExistence type="predicted"/>
<evidence type="ECO:0000256" key="2">
    <source>
        <dbReference type="ARBA" id="ARBA00023125"/>
    </source>
</evidence>
<dbReference type="PANTHER" id="PTHR43537:SF24">
    <property type="entry name" value="GLUCONATE OPERON TRANSCRIPTIONAL REPRESSOR"/>
    <property type="match status" value="1"/>
</dbReference>
<dbReference type="SMART" id="SM00895">
    <property type="entry name" value="FCD"/>
    <property type="match status" value="1"/>
</dbReference>
<dbReference type="Pfam" id="PF07729">
    <property type="entry name" value="FCD"/>
    <property type="match status" value="1"/>
</dbReference>
<keyword evidence="2" id="KW-0238">DNA-binding</keyword>
<evidence type="ECO:0000256" key="3">
    <source>
        <dbReference type="ARBA" id="ARBA00023163"/>
    </source>
</evidence>
<evidence type="ECO:0000256" key="1">
    <source>
        <dbReference type="ARBA" id="ARBA00023015"/>
    </source>
</evidence>
<dbReference type="GO" id="GO:0003677">
    <property type="term" value="F:DNA binding"/>
    <property type="evidence" value="ECO:0007669"/>
    <property type="project" value="UniProtKB-KW"/>
</dbReference>
<keyword evidence="3" id="KW-0804">Transcription</keyword>
<protein>
    <submittedName>
        <fullName evidence="5">FCD domain-containing protein</fullName>
    </submittedName>
</protein>
<dbReference type="Gene3D" id="1.20.120.530">
    <property type="entry name" value="GntR ligand-binding domain-like"/>
    <property type="match status" value="1"/>
</dbReference>
<accession>A0A6H0SHT7</accession>
<dbReference type="Proteomes" id="UP000502331">
    <property type="component" value="Chromosome"/>
</dbReference>
<keyword evidence="1" id="KW-0805">Transcription regulation</keyword>
<evidence type="ECO:0000313" key="5">
    <source>
        <dbReference type="EMBL" id="QIV86874.1"/>
    </source>
</evidence>
<sequence length="124" mass="13828">MMNAAVRTEVDLARLQGLVDRDLALSDPDDATRLSTNIGFHRALWHAAHNPVLEDLLERLATHQIHAPSSTLSVGTRWVDSLGEHQSIVDSIRDRDAAKARDLIQAHMATAKSMRLKMFANLMH</sequence>
<evidence type="ECO:0000313" key="6">
    <source>
        <dbReference type="Proteomes" id="UP000502331"/>
    </source>
</evidence>
<reference evidence="5 6" key="1">
    <citation type="submission" date="2018-09" db="EMBL/GenBank/DDBJ databases">
        <title>Glutamicibacter mishrai S5-52T (LMG 29155T = KCTC 39846T).</title>
        <authorList>
            <person name="Das S.K."/>
        </authorList>
    </citation>
    <scope>NUCLEOTIDE SEQUENCE [LARGE SCALE GENOMIC DNA]</scope>
    <source>
        <strain evidence="5 6">S5-52</strain>
    </source>
</reference>
<dbReference type="RefSeq" id="WP_172511710.1">
    <property type="nucleotide sequence ID" value="NZ_CP032549.1"/>
</dbReference>